<dbReference type="GO" id="GO:0015036">
    <property type="term" value="F:disulfide oxidoreductase activity"/>
    <property type="evidence" value="ECO:0007669"/>
    <property type="project" value="UniProtKB-ARBA"/>
</dbReference>
<dbReference type="GO" id="GO:0016209">
    <property type="term" value="F:antioxidant activity"/>
    <property type="evidence" value="ECO:0007669"/>
    <property type="project" value="InterPro"/>
</dbReference>
<dbReference type="AlphaFoldDB" id="A0A090SWB6"/>
<organism evidence="3 4">
    <name type="scientific">Vibrio maritimus</name>
    <dbReference type="NCBI Taxonomy" id="990268"/>
    <lineage>
        <taxon>Bacteria</taxon>
        <taxon>Pseudomonadati</taxon>
        <taxon>Pseudomonadota</taxon>
        <taxon>Gammaproteobacteria</taxon>
        <taxon>Vibrionales</taxon>
        <taxon>Vibrionaceae</taxon>
        <taxon>Vibrio</taxon>
    </lineage>
</organism>
<reference evidence="3 4" key="2">
    <citation type="submission" date="2014-09" db="EMBL/GenBank/DDBJ databases">
        <authorList>
            <consortium name="NBRP consortium"/>
            <person name="Sawabe T."/>
            <person name="Meirelles P."/>
            <person name="Nakanishi M."/>
            <person name="Sayaka M."/>
            <person name="Hattori M."/>
            <person name="Ohkuma M."/>
        </authorList>
    </citation>
    <scope>NUCLEOTIDE SEQUENCE [LARGE SCALE GENOMIC DNA]</scope>
    <source>
        <strain evidence="3 4">JCM 19240</strain>
    </source>
</reference>
<dbReference type="InterPro" id="IPR036249">
    <property type="entry name" value="Thioredoxin-like_sf"/>
</dbReference>
<evidence type="ECO:0000313" key="3">
    <source>
        <dbReference type="EMBL" id="GAL32040.1"/>
    </source>
</evidence>
<comment type="caution">
    <text evidence="3">The sequence shown here is derived from an EMBL/GenBank/DDBJ whole genome shotgun (WGS) entry which is preliminary data.</text>
</comment>
<keyword evidence="4" id="KW-1185">Reference proteome</keyword>
<dbReference type="PANTHER" id="PTHR42852">
    <property type="entry name" value="THIOL:DISULFIDE INTERCHANGE PROTEIN DSBE"/>
    <property type="match status" value="1"/>
</dbReference>
<dbReference type="InterPro" id="IPR017937">
    <property type="entry name" value="Thioredoxin_CS"/>
</dbReference>
<evidence type="ECO:0000313" key="4">
    <source>
        <dbReference type="Proteomes" id="UP000029224"/>
    </source>
</evidence>
<accession>A0A090SWB6</accession>
<dbReference type="InterPro" id="IPR013766">
    <property type="entry name" value="Thioredoxin_domain"/>
</dbReference>
<dbReference type="EMBL" id="BBMT01000001">
    <property type="protein sequence ID" value="GAL32040.1"/>
    <property type="molecule type" value="Genomic_DNA"/>
</dbReference>
<dbReference type="PROSITE" id="PS00194">
    <property type="entry name" value="THIOREDOXIN_1"/>
    <property type="match status" value="1"/>
</dbReference>
<dbReference type="InterPro" id="IPR000866">
    <property type="entry name" value="AhpC/TSA"/>
</dbReference>
<dbReference type="Gene3D" id="3.40.30.10">
    <property type="entry name" value="Glutaredoxin"/>
    <property type="match status" value="1"/>
</dbReference>
<reference evidence="3 4" key="1">
    <citation type="submission" date="2014-09" db="EMBL/GenBank/DDBJ databases">
        <title>Vibrio maritimus JCM 19240. (C210) whole genome shotgun sequence.</title>
        <authorList>
            <person name="Sawabe T."/>
            <person name="Meirelles P."/>
            <person name="Nakanishi M."/>
            <person name="Sayaka M."/>
            <person name="Hattori M."/>
            <person name="Ohkuma M."/>
        </authorList>
    </citation>
    <scope>NUCLEOTIDE SEQUENCE [LARGE SCALE GENOMIC DNA]</scope>
    <source>
        <strain evidence="3 4">JCM 19240</strain>
    </source>
</reference>
<feature type="domain" description="Thioredoxin" evidence="2">
    <location>
        <begin position="39"/>
        <end position="156"/>
    </location>
</feature>
<dbReference type="InterPro" id="IPR050553">
    <property type="entry name" value="Thioredoxin_ResA/DsbE_sf"/>
</dbReference>
<dbReference type="Pfam" id="PF00578">
    <property type="entry name" value="AhpC-TSA"/>
    <property type="match status" value="1"/>
</dbReference>
<keyword evidence="1" id="KW-0676">Redox-active center</keyword>
<dbReference type="PANTHER" id="PTHR42852:SF17">
    <property type="entry name" value="THIOREDOXIN-LIKE PROTEIN HI_1115"/>
    <property type="match status" value="1"/>
</dbReference>
<dbReference type="OrthoDB" id="9796554at2"/>
<evidence type="ECO:0000256" key="1">
    <source>
        <dbReference type="ARBA" id="ARBA00023284"/>
    </source>
</evidence>
<proteinExistence type="predicted"/>
<protein>
    <submittedName>
        <fullName evidence="3">Membrane protein suppressor for copper-sensitivity ScsD</fullName>
    </submittedName>
</protein>
<evidence type="ECO:0000259" key="2">
    <source>
        <dbReference type="PROSITE" id="PS51352"/>
    </source>
</evidence>
<name>A0A090SWB6_9VIBR</name>
<dbReference type="SUPFAM" id="SSF52833">
    <property type="entry name" value="Thioredoxin-like"/>
    <property type="match status" value="1"/>
</dbReference>
<dbReference type="PROSITE" id="PS51352">
    <property type="entry name" value="THIOREDOXIN_2"/>
    <property type="match status" value="1"/>
</dbReference>
<dbReference type="CDD" id="cd03011">
    <property type="entry name" value="TlpA_like_ScsD_MtbDsbE"/>
    <property type="match status" value="1"/>
</dbReference>
<sequence length="172" mass="19495">MTKPSGWKHTLIKWSKELVSIFILITLVSLAIDWYRSLNMPQGDAPAIQAMTLDNIPVDIIEQSHEEPVVLYFWATWCGACKLVSPTVDWFSNHYQVVSVALSSGTDERVRQYMQAKEYEFPVINDSNGLISRQWNISVTPTIAVIYKGKIENISTGVTTPMGLWLRIFSAQ</sequence>
<dbReference type="Proteomes" id="UP000029224">
    <property type="component" value="Unassembled WGS sequence"/>
</dbReference>
<gene>
    <name evidence="3" type="ORF">JCM19240_5471</name>
</gene>